<keyword evidence="1" id="KW-0472">Membrane</keyword>
<accession>A0A0E2Z5H0</accession>
<dbReference type="OrthoDB" id="8850121at2"/>
<keyword evidence="1" id="KW-0812">Transmembrane</keyword>
<feature type="transmembrane region" description="Helical" evidence="1">
    <location>
        <begin position="54"/>
        <end position="84"/>
    </location>
</feature>
<dbReference type="EMBL" id="JPGN01000014">
    <property type="protein sequence ID" value="KFI20616.1"/>
    <property type="molecule type" value="Genomic_DNA"/>
</dbReference>
<gene>
    <name evidence="2" type="ORF">IB75_02175</name>
</gene>
<organism evidence="2 3">
    <name type="scientific">Nitrosococcus oceani C-27</name>
    <dbReference type="NCBI Taxonomy" id="314279"/>
    <lineage>
        <taxon>Bacteria</taxon>
        <taxon>Pseudomonadati</taxon>
        <taxon>Pseudomonadota</taxon>
        <taxon>Gammaproteobacteria</taxon>
        <taxon>Chromatiales</taxon>
        <taxon>Chromatiaceae</taxon>
        <taxon>Nitrosococcus</taxon>
    </lineage>
</organism>
<protein>
    <submittedName>
        <fullName evidence="2">Membrane protein</fullName>
    </submittedName>
</protein>
<sequence length="160" mass="17730">MDLLSPLLLLMVANGAPVVTALLLKNRFNQPLDGNLHLPDGYPLFGASKTIRGIVAALLATAFIAPLFNFSFITGALVGFWAMVGDLLSSFIKRRLGRQPSSAHMPGLDHIPEALLPLCFLRSQMLLSWPEVALIILAFTLLDLFLWFLLNRLYSLFHSR</sequence>
<dbReference type="Proteomes" id="UP000028839">
    <property type="component" value="Unassembled WGS sequence"/>
</dbReference>
<evidence type="ECO:0000256" key="1">
    <source>
        <dbReference type="SAM" id="Phobius"/>
    </source>
</evidence>
<proteinExistence type="predicted"/>
<feature type="transmembrane region" description="Helical" evidence="1">
    <location>
        <begin position="132"/>
        <end position="150"/>
    </location>
</feature>
<evidence type="ECO:0000313" key="2">
    <source>
        <dbReference type="EMBL" id="KFI20616.1"/>
    </source>
</evidence>
<reference evidence="2 3" key="1">
    <citation type="submission" date="2014-07" db="EMBL/GenBank/DDBJ databases">
        <title>Comparative analysis of Nitrosococcus oceani genome inventories of strains from Pacific and Atlantic gyres.</title>
        <authorList>
            <person name="Lim C.K."/>
            <person name="Wang L."/>
            <person name="Sayavedra-Soto L.A."/>
            <person name="Klotz M.G."/>
        </authorList>
    </citation>
    <scope>NUCLEOTIDE SEQUENCE [LARGE SCALE GENOMIC DNA]</scope>
    <source>
        <strain evidence="2 3">C-27</strain>
    </source>
</reference>
<dbReference type="Pfam" id="PF01864">
    <property type="entry name" value="CarS-like"/>
    <property type="match status" value="1"/>
</dbReference>
<dbReference type="InterPro" id="IPR032690">
    <property type="entry name" value="CarS"/>
</dbReference>
<dbReference type="AlphaFoldDB" id="A0A0E2Z5H0"/>
<keyword evidence="1" id="KW-1133">Transmembrane helix</keyword>
<comment type="caution">
    <text evidence="2">The sequence shown here is derived from an EMBL/GenBank/DDBJ whole genome shotgun (WGS) entry which is preliminary data.</text>
</comment>
<evidence type="ECO:0000313" key="3">
    <source>
        <dbReference type="Proteomes" id="UP000028839"/>
    </source>
</evidence>
<dbReference type="HOGENOM" id="CLU_105710_1_0_6"/>
<name>A0A0E2Z5H0_9GAMM</name>